<evidence type="ECO:0000256" key="8">
    <source>
        <dbReference type="ARBA" id="ARBA00022741"/>
    </source>
</evidence>
<dbReference type="InterPro" id="IPR003758">
    <property type="entry name" value="LpxK"/>
</dbReference>
<dbReference type="GO" id="GO:0009245">
    <property type="term" value="P:lipid A biosynthetic process"/>
    <property type="evidence" value="ECO:0007669"/>
    <property type="project" value="UniProtKB-UniRule"/>
</dbReference>
<organism evidence="14 15">
    <name type="scientific">Taibaiella lutea</name>
    <dbReference type="NCBI Taxonomy" id="2608001"/>
    <lineage>
        <taxon>Bacteria</taxon>
        <taxon>Pseudomonadati</taxon>
        <taxon>Bacteroidota</taxon>
        <taxon>Chitinophagia</taxon>
        <taxon>Chitinophagales</taxon>
        <taxon>Chitinophagaceae</taxon>
        <taxon>Taibaiella</taxon>
    </lineage>
</organism>
<dbReference type="GO" id="GO:0005524">
    <property type="term" value="F:ATP binding"/>
    <property type="evidence" value="ECO:0007669"/>
    <property type="project" value="UniProtKB-UniRule"/>
</dbReference>
<dbReference type="NCBIfam" id="TIGR00682">
    <property type="entry name" value="lpxK"/>
    <property type="match status" value="1"/>
</dbReference>
<sequence length="360" mass="42142">MNPLMLLIRLLKPILYPLSLIYGIIVWLRNKLYDNGILSSIQFSVPVICVGNLSTGGTGKTPHIEYLIRLLQYEYKLATMSRGYKRKTTGFYLADRETDSWMIGDEPMQFYKKFPELAVSVCEDRMTGIPRLLSERKETEIVLLDDAFQHRSVKPGLNILITDYARPFYSDFILPFGSLRESRKAYKRADIIVVSKCPDLNNETQKEIVSRIRPQKHQRVFFSKITYDFVVDFFTGEQIHFNTKPNIIMVSGIAKPEPMLQFLRENVARNVHLLKYPDHHFFSEANLEEIKQTYRNWNEPDKIIITTEKDATRLEIHKEALLQWNIKIAILPIKIAFLHNQHEFDAIVRNYIETERAEIL</sequence>
<comment type="similarity">
    <text evidence="13">Belongs to the LpxK family.</text>
</comment>
<reference evidence="14 15" key="1">
    <citation type="submission" date="2019-09" db="EMBL/GenBank/DDBJ databases">
        <title>Genome sequence and assembly of Taibaiella sp.</title>
        <authorList>
            <person name="Chhetri G."/>
        </authorList>
    </citation>
    <scope>NUCLEOTIDE SEQUENCE [LARGE SCALE GENOMIC DNA]</scope>
    <source>
        <strain evidence="14 15">KVB11</strain>
    </source>
</reference>
<feature type="binding site" evidence="13">
    <location>
        <begin position="54"/>
        <end position="61"/>
    </location>
    <ligand>
        <name>ATP</name>
        <dbReference type="ChEBI" id="CHEBI:30616"/>
    </ligand>
</feature>
<comment type="caution">
    <text evidence="14">The sequence shown here is derived from an EMBL/GenBank/DDBJ whole genome shotgun (WGS) entry which is preliminary data.</text>
</comment>
<dbReference type="EMBL" id="VWSH01000001">
    <property type="protein sequence ID" value="KAA5537229.1"/>
    <property type="molecule type" value="Genomic_DNA"/>
</dbReference>
<keyword evidence="9 13" id="KW-0418">Kinase</keyword>
<keyword evidence="10 13" id="KW-0067">ATP-binding</keyword>
<dbReference type="AlphaFoldDB" id="A0A5M6CVI8"/>
<evidence type="ECO:0000256" key="6">
    <source>
        <dbReference type="ARBA" id="ARBA00022556"/>
    </source>
</evidence>
<gene>
    <name evidence="13 14" type="primary">lpxK</name>
    <name evidence="14" type="ORF">F0919_06030</name>
</gene>
<keyword evidence="8 13" id="KW-0547">Nucleotide-binding</keyword>
<dbReference type="EC" id="2.7.1.130" evidence="3 13"/>
<keyword evidence="5 13" id="KW-0444">Lipid biosynthesis</keyword>
<evidence type="ECO:0000256" key="10">
    <source>
        <dbReference type="ARBA" id="ARBA00022840"/>
    </source>
</evidence>
<protein>
    <recommendedName>
        <fullName evidence="4 13">Tetraacyldisaccharide 4'-kinase</fullName>
        <ecNumber evidence="3 13">2.7.1.130</ecNumber>
    </recommendedName>
    <alternativeName>
        <fullName evidence="12 13">Lipid A 4'-kinase</fullName>
    </alternativeName>
</protein>
<dbReference type="RefSeq" id="WP_150031804.1">
    <property type="nucleotide sequence ID" value="NZ_VWSH01000001.1"/>
</dbReference>
<evidence type="ECO:0000256" key="4">
    <source>
        <dbReference type="ARBA" id="ARBA00016436"/>
    </source>
</evidence>
<comment type="pathway">
    <text evidence="2 13">Glycolipid biosynthesis; lipid IV(A) biosynthesis; lipid IV(A) from (3R)-3-hydroxytetradecanoyl-[acyl-carrier-protein] and UDP-N-acetyl-alpha-D-glucosamine: step 6/6.</text>
</comment>
<evidence type="ECO:0000256" key="13">
    <source>
        <dbReference type="HAMAP-Rule" id="MF_00409"/>
    </source>
</evidence>
<dbReference type="HAMAP" id="MF_00409">
    <property type="entry name" value="LpxK"/>
    <property type="match status" value="1"/>
</dbReference>
<dbReference type="Pfam" id="PF02606">
    <property type="entry name" value="LpxK"/>
    <property type="match status" value="1"/>
</dbReference>
<name>A0A5M6CVI8_9BACT</name>
<evidence type="ECO:0000256" key="1">
    <source>
        <dbReference type="ARBA" id="ARBA00002274"/>
    </source>
</evidence>
<evidence type="ECO:0000256" key="2">
    <source>
        <dbReference type="ARBA" id="ARBA00004870"/>
    </source>
</evidence>
<keyword evidence="7 13" id="KW-0808">Transferase</keyword>
<dbReference type="Proteomes" id="UP000323632">
    <property type="component" value="Unassembled WGS sequence"/>
</dbReference>
<accession>A0A5M6CVI8</accession>
<evidence type="ECO:0000256" key="7">
    <source>
        <dbReference type="ARBA" id="ARBA00022679"/>
    </source>
</evidence>
<comment type="function">
    <text evidence="1 13">Transfers the gamma-phosphate of ATP to the 4'-position of a tetraacyldisaccharide 1-phosphate intermediate (termed DS-1-P) to form tetraacyldisaccharide 1,4'-bis-phosphate (lipid IVA).</text>
</comment>
<evidence type="ECO:0000256" key="11">
    <source>
        <dbReference type="ARBA" id="ARBA00023098"/>
    </source>
</evidence>
<dbReference type="UniPathway" id="UPA00359">
    <property type="reaction ID" value="UER00482"/>
</dbReference>
<dbReference type="PANTHER" id="PTHR42724">
    <property type="entry name" value="TETRAACYLDISACCHARIDE 4'-KINASE"/>
    <property type="match status" value="1"/>
</dbReference>
<evidence type="ECO:0000313" key="14">
    <source>
        <dbReference type="EMBL" id="KAA5537229.1"/>
    </source>
</evidence>
<keyword evidence="6 13" id="KW-0441">Lipid A biosynthesis</keyword>
<dbReference type="InterPro" id="IPR027417">
    <property type="entry name" value="P-loop_NTPase"/>
</dbReference>
<evidence type="ECO:0000256" key="3">
    <source>
        <dbReference type="ARBA" id="ARBA00012071"/>
    </source>
</evidence>
<keyword evidence="11 13" id="KW-0443">Lipid metabolism</keyword>
<dbReference type="SUPFAM" id="SSF52540">
    <property type="entry name" value="P-loop containing nucleoside triphosphate hydrolases"/>
    <property type="match status" value="1"/>
</dbReference>
<dbReference type="GO" id="GO:0009244">
    <property type="term" value="P:lipopolysaccharide core region biosynthetic process"/>
    <property type="evidence" value="ECO:0007669"/>
    <property type="project" value="TreeGrafter"/>
</dbReference>
<evidence type="ECO:0000313" key="15">
    <source>
        <dbReference type="Proteomes" id="UP000323632"/>
    </source>
</evidence>
<comment type="catalytic activity">
    <reaction evidence="13">
        <text>a lipid A disaccharide + ATP = a lipid IVA + ADP + H(+)</text>
        <dbReference type="Rhea" id="RHEA:67840"/>
        <dbReference type="ChEBI" id="CHEBI:15378"/>
        <dbReference type="ChEBI" id="CHEBI:30616"/>
        <dbReference type="ChEBI" id="CHEBI:176343"/>
        <dbReference type="ChEBI" id="CHEBI:176425"/>
        <dbReference type="ChEBI" id="CHEBI:456216"/>
        <dbReference type="EC" id="2.7.1.130"/>
    </reaction>
</comment>
<dbReference type="GO" id="GO:0005886">
    <property type="term" value="C:plasma membrane"/>
    <property type="evidence" value="ECO:0007669"/>
    <property type="project" value="TreeGrafter"/>
</dbReference>
<dbReference type="GO" id="GO:0009029">
    <property type="term" value="F:lipid-A 4'-kinase activity"/>
    <property type="evidence" value="ECO:0007669"/>
    <property type="project" value="UniProtKB-UniRule"/>
</dbReference>
<keyword evidence="15" id="KW-1185">Reference proteome</keyword>
<evidence type="ECO:0000256" key="12">
    <source>
        <dbReference type="ARBA" id="ARBA00029757"/>
    </source>
</evidence>
<evidence type="ECO:0000256" key="5">
    <source>
        <dbReference type="ARBA" id="ARBA00022516"/>
    </source>
</evidence>
<dbReference type="PANTHER" id="PTHR42724:SF1">
    <property type="entry name" value="TETRAACYLDISACCHARIDE 4'-KINASE, MITOCHONDRIAL-RELATED"/>
    <property type="match status" value="1"/>
</dbReference>
<proteinExistence type="inferred from homology"/>
<evidence type="ECO:0000256" key="9">
    <source>
        <dbReference type="ARBA" id="ARBA00022777"/>
    </source>
</evidence>